<comment type="subcellular location">
    <subcellularLocation>
        <location evidence="2">Membrane</location>
        <topology evidence="2">Single-pass membrane protein</topology>
    </subcellularLocation>
    <subcellularLocation>
        <location evidence="1">Nucleus</location>
    </subcellularLocation>
</comment>
<evidence type="ECO:0000313" key="14">
    <source>
        <dbReference type="EMBL" id="KAK6936594.1"/>
    </source>
</evidence>
<evidence type="ECO:0000256" key="2">
    <source>
        <dbReference type="ARBA" id="ARBA00004167"/>
    </source>
</evidence>
<dbReference type="GO" id="GO:0000976">
    <property type="term" value="F:transcription cis-regulatory region binding"/>
    <property type="evidence" value="ECO:0007669"/>
    <property type="project" value="UniProtKB-ARBA"/>
</dbReference>
<dbReference type="PANTHER" id="PTHR31744">
    <property type="entry name" value="PROTEIN CUP-SHAPED COTYLEDON 2-RELATED"/>
    <property type="match status" value="1"/>
</dbReference>
<feature type="domain" description="NAC" evidence="13">
    <location>
        <begin position="9"/>
        <end position="161"/>
    </location>
</feature>
<feature type="transmembrane region" description="Helical" evidence="12">
    <location>
        <begin position="560"/>
        <end position="581"/>
    </location>
</feature>
<comment type="caution">
    <text evidence="14">The sequence shown here is derived from an EMBL/GenBank/DDBJ whole genome shotgun (WGS) entry which is preliminary data.</text>
</comment>
<keyword evidence="15" id="KW-1185">Reference proteome</keyword>
<dbReference type="FunFam" id="2.170.150.80:FF:000002">
    <property type="entry name" value="Nac domain-containing protein 86"/>
    <property type="match status" value="1"/>
</dbReference>
<protein>
    <submittedName>
        <fullName evidence="14">NAC domain</fullName>
    </submittedName>
</protein>
<evidence type="ECO:0000256" key="7">
    <source>
        <dbReference type="ARBA" id="ARBA00023136"/>
    </source>
</evidence>
<dbReference type="EMBL" id="JBAMMX010000007">
    <property type="protein sequence ID" value="KAK6936594.1"/>
    <property type="molecule type" value="Genomic_DNA"/>
</dbReference>
<evidence type="ECO:0000313" key="15">
    <source>
        <dbReference type="Proteomes" id="UP001370490"/>
    </source>
</evidence>
<dbReference type="GO" id="GO:0016020">
    <property type="term" value="C:membrane"/>
    <property type="evidence" value="ECO:0007669"/>
    <property type="project" value="UniProtKB-SubCell"/>
</dbReference>
<keyword evidence="7 12" id="KW-0472">Membrane</keyword>
<keyword evidence="9" id="KW-0804">Transcription</keyword>
<dbReference type="SUPFAM" id="SSF101941">
    <property type="entry name" value="NAC domain"/>
    <property type="match status" value="1"/>
</dbReference>
<keyword evidence="3 12" id="KW-0812">Transmembrane</keyword>
<evidence type="ECO:0000256" key="12">
    <source>
        <dbReference type="SAM" id="Phobius"/>
    </source>
</evidence>
<evidence type="ECO:0000256" key="4">
    <source>
        <dbReference type="ARBA" id="ARBA00022989"/>
    </source>
</evidence>
<evidence type="ECO:0000256" key="9">
    <source>
        <dbReference type="ARBA" id="ARBA00023163"/>
    </source>
</evidence>
<reference evidence="14 15" key="1">
    <citation type="submission" date="2023-12" db="EMBL/GenBank/DDBJ databases">
        <title>A high-quality genome assembly for Dillenia turbinata (Dilleniales).</title>
        <authorList>
            <person name="Chanderbali A."/>
        </authorList>
    </citation>
    <scope>NUCLEOTIDE SEQUENCE [LARGE SCALE GENOMIC DNA]</scope>
    <source>
        <strain evidence="14">LSX21</strain>
        <tissue evidence="14">Leaf</tissue>
    </source>
</reference>
<keyword evidence="10" id="KW-0539">Nucleus</keyword>
<sequence length="586" mass="65341">MAVLSLNSLPLGFRFRPTDQELIDYYLRFKINGKEKEVGVIREIDVCKREPWDLPDLSVIPTSDPEWYFFCPRDRKYPNGQRSNRATEAGYWKATGKDRKINRVPGSSLIGMKKTLVFYTGRAPQGKRTNWVMHEYRATEKELDGTSPGQGAFVLCKLFRKQDGTIEGSNADDAEPAESSHVPALASPLDMPSETVVKANSPEQSQADNKTMSAESYLAQNNDGTTPETPISMVCNVKNDNVWNLGDQIVEAIPPEVDDDLQLELNRFYDPKDPPDCKLFSPLHSQMHAELGSSYMYDNANNEFQNEKNSGVLLQYGTNEQDSYISDFLNSVLTPEENSCVESPTQKDLVTENETLNYNSIISQNNPLENVGSDAQIFQFESDSASSWWPDNADEKAYSRMQNSIVLQADIPDLVDAQSRSGAANVTMDQFNGSSSGFVQSRDLYADNVSTGIQIRTRVTQPMVARTVMNQGTARRRIRLQTRARIGPLTCSSSDVDEVNSVDNEDKVTEKSSCDGGDAFPTDALVMRNSTWKELSNSGSSLAHRVKKSHCHMTTFSSLFMFRLAVVMVMFVGAIGLWRCLSKGVA</sequence>
<evidence type="ECO:0000256" key="8">
    <source>
        <dbReference type="ARBA" id="ARBA00023159"/>
    </source>
</evidence>
<keyword evidence="5" id="KW-0805">Transcription regulation</keyword>
<organism evidence="14 15">
    <name type="scientific">Dillenia turbinata</name>
    <dbReference type="NCBI Taxonomy" id="194707"/>
    <lineage>
        <taxon>Eukaryota</taxon>
        <taxon>Viridiplantae</taxon>
        <taxon>Streptophyta</taxon>
        <taxon>Embryophyta</taxon>
        <taxon>Tracheophyta</taxon>
        <taxon>Spermatophyta</taxon>
        <taxon>Magnoliopsida</taxon>
        <taxon>eudicotyledons</taxon>
        <taxon>Gunneridae</taxon>
        <taxon>Pentapetalae</taxon>
        <taxon>Dilleniales</taxon>
        <taxon>Dilleniaceae</taxon>
        <taxon>Dillenia</taxon>
    </lineage>
</organism>
<feature type="region of interest" description="Disordered" evidence="11">
    <location>
        <begin position="166"/>
        <end position="188"/>
    </location>
</feature>
<evidence type="ECO:0000256" key="3">
    <source>
        <dbReference type="ARBA" id="ARBA00022692"/>
    </source>
</evidence>
<gene>
    <name evidence="14" type="ORF">RJ641_033624</name>
</gene>
<evidence type="ECO:0000256" key="1">
    <source>
        <dbReference type="ARBA" id="ARBA00004123"/>
    </source>
</evidence>
<dbReference type="InterPro" id="IPR003441">
    <property type="entry name" value="NAC-dom"/>
</dbReference>
<name>A0AAN8VMP8_9MAGN</name>
<dbReference type="Gene3D" id="2.170.150.80">
    <property type="entry name" value="NAC domain"/>
    <property type="match status" value="1"/>
</dbReference>
<keyword evidence="6" id="KW-0238">DNA-binding</keyword>
<dbReference type="InterPro" id="IPR036093">
    <property type="entry name" value="NAC_dom_sf"/>
</dbReference>
<keyword evidence="8" id="KW-0010">Activator</keyword>
<dbReference type="PANTHER" id="PTHR31744:SF216">
    <property type="entry name" value="NAC TRANSCRIPTION FACTOR"/>
    <property type="match status" value="1"/>
</dbReference>
<evidence type="ECO:0000259" key="13">
    <source>
        <dbReference type="PROSITE" id="PS51005"/>
    </source>
</evidence>
<proteinExistence type="predicted"/>
<evidence type="ECO:0000256" key="5">
    <source>
        <dbReference type="ARBA" id="ARBA00023015"/>
    </source>
</evidence>
<dbReference type="AlphaFoldDB" id="A0AAN8VMP8"/>
<accession>A0AAN8VMP8</accession>
<dbReference type="Proteomes" id="UP001370490">
    <property type="component" value="Unassembled WGS sequence"/>
</dbReference>
<evidence type="ECO:0000256" key="11">
    <source>
        <dbReference type="SAM" id="MobiDB-lite"/>
    </source>
</evidence>
<keyword evidence="4 12" id="KW-1133">Transmembrane helix</keyword>
<evidence type="ECO:0000256" key="6">
    <source>
        <dbReference type="ARBA" id="ARBA00023125"/>
    </source>
</evidence>
<dbReference type="Pfam" id="PF02365">
    <property type="entry name" value="NAM"/>
    <property type="match status" value="1"/>
</dbReference>
<evidence type="ECO:0000256" key="10">
    <source>
        <dbReference type="ARBA" id="ARBA00023242"/>
    </source>
</evidence>
<dbReference type="GO" id="GO:0006355">
    <property type="term" value="P:regulation of DNA-templated transcription"/>
    <property type="evidence" value="ECO:0007669"/>
    <property type="project" value="InterPro"/>
</dbReference>
<dbReference type="PROSITE" id="PS51005">
    <property type="entry name" value="NAC"/>
    <property type="match status" value="1"/>
</dbReference>
<dbReference type="GO" id="GO:0005634">
    <property type="term" value="C:nucleus"/>
    <property type="evidence" value="ECO:0007669"/>
    <property type="project" value="UniProtKB-SubCell"/>
</dbReference>